<evidence type="ECO:0000313" key="6">
    <source>
        <dbReference type="Proteomes" id="UP000023541"/>
    </source>
</evidence>
<evidence type="ECO:0000256" key="2">
    <source>
        <dbReference type="ARBA" id="ARBA00023125"/>
    </source>
</evidence>
<dbReference type="AlphaFoldDB" id="A0A023BWE1"/>
<keyword evidence="1" id="KW-0805">Transcription regulation</keyword>
<dbReference type="SMART" id="SM00342">
    <property type="entry name" value="HTH_ARAC"/>
    <property type="match status" value="1"/>
</dbReference>
<sequence>MKTVTLPIELTSDKHTFTNLYYYQSTREHDKQQIKLTKNVFSFLIDGQKEVFTNNSSFLIENSSFLLMKLGHCLMTEKLSPIHKNYKSVLLFFSNEEILQFVQKFDIKTSNNTISQSAYSFQYDQFIKNYVNSLVDISRLSPSIQRKMIQAKFEEIMIYLAETNGTDFISSMMTHQSNSLQNFLSVVENNKLRKMTLKELAFLSNMSVSTFKREFEKHFQESPSKWFLDKRLEHSAFILKNKAKRPSEIYQEVGYENLSNFIHAFKAKFGVTPKQYQLN</sequence>
<evidence type="ECO:0000256" key="3">
    <source>
        <dbReference type="ARBA" id="ARBA00023163"/>
    </source>
</evidence>
<organism evidence="5 6">
    <name type="scientific">Aquimarina atlantica</name>
    <dbReference type="NCBI Taxonomy" id="1317122"/>
    <lineage>
        <taxon>Bacteria</taxon>
        <taxon>Pseudomonadati</taxon>
        <taxon>Bacteroidota</taxon>
        <taxon>Flavobacteriia</taxon>
        <taxon>Flavobacteriales</taxon>
        <taxon>Flavobacteriaceae</taxon>
        <taxon>Aquimarina</taxon>
    </lineage>
</organism>
<dbReference type="OrthoDB" id="4480133at2"/>
<gene>
    <name evidence="5" type="ORF">ATO12_15680</name>
</gene>
<dbReference type="PANTHER" id="PTHR43280">
    <property type="entry name" value="ARAC-FAMILY TRANSCRIPTIONAL REGULATOR"/>
    <property type="match status" value="1"/>
</dbReference>
<dbReference type="SUPFAM" id="SSF46689">
    <property type="entry name" value="Homeodomain-like"/>
    <property type="match status" value="2"/>
</dbReference>
<dbReference type="Gene3D" id="1.10.10.60">
    <property type="entry name" value="Homeodomain-like"/>
    <property type="match status" value="2"/>
</dbReference>
<dbReference type="PROSITE" id="PS01124">
    <property type="entry name" value="HTH_ARAC_FAMILY_2"/>
    <property type="match status" value="1"/>
</dbReference>
<dbReference type="RefSeq" id="WP_034241935.1">
    <property type="nucleotide sequence ID" value="NZ_AQRA01000004.1"/>
</dbReference>
<keyword evidence="2 5" id="KW-0238">DNA-binding</keyword>
<dbReference type="EMBL" id="AQRA01000004">
    <property type="protein sequence ID" value="EZH74305.1"/>
    <property type="molecule type" value="Genomic_DNA"/>
</dbReference>
<name>A0A023BWE1_9FLAO</name>
<reference evidence="5 6" key="1">
    <citation type="submission" date="2014-04" db="EMBL/GenBank/DDBJ databases">
        <title>Aquimarina sp. 22II-S11-z7 Genome Sequencing.</title>
        <authorList>
            <person name="Lai Q."/>
        </authorList>
    </citation>
    <scope>NUCLEOTIDE SEQUENCE [LARGE SCALE GENOMIC DNA]</scope>
    <source>
        <strain evidence="5 6">22II-S11-z7</strain>
    </source>
</reference>
<dbReference type="GO" id="GO:0043565">
    <property type="term" value="F:sequence-specific DNA binding"/>
    <property type="evidence" value="ECO:0007669"/>
    <property type="project" value="InterPro"/>
</dbReference>
<dbReference type="GO" id="GO:0003700">
    <property type="term" value="F:DNA-binding transcription factor activity"/>
    <property type="evidence" value="ECO:0007669"/>
    <property type="project" value="InterPro"/>
</dbReference>
<dbReference type="Pfam" id="PF22200">
    <property type="entry name" value="ExsA_N"/>
    <property type="match status" value="1"/>
</dbReference>
<evidence type="ECO:0000313" key="5">
    <source>
        <dbReference type="EMBL" id="EZH74305.1"/>
    </source>
</evidence>
<dbReference type="PANTHER" id="PTHR43280:SF2">
    <property type="entry name" value="HTH-TYPE TRANSCRIPTIONAL REGULATOR EXSA"/>
    <property type="match status" value="1"/>
</dbReference>
<comment type="caution">
    <text evidence="5">The sequence shown here is derived from an EMBL/GenBank/DDBJ whole genome shotgun (WGS) entry which is preliminary data.</text>
</comment>
<accession>A0A023BWE1</accession>
<keyword evidence="3" id="KW-0804">Transcription</keyword>
<dbReference type="Proteomes" id="UP000023541">
    <property type="component" value="Unassembled WGS sequence"/>
</dbReference>
<dbReference type="STRING" id="1317122.ATO12_15680"/>
<evidence type="ECO:0000256" key="1">
    <source>
        <dbReference type="ARBA" id="ARBA00023015"/>
    </source>
</evidence>
<keyword evidence="6" id="KW-1185">Reference proteome</keyword>
<dbReference type="InterPro" id="IPR018060">
    <property type="entry name" value="HTH_AraC"/>
</dbReference>
<dbReference type="Pfam" id="PF12833">
    <property type="entry name" value="HTH_18"/>
    <property type="match status" value="1"/>
</dbReference>
<protein>
    <submittedName>
        <fullName evidence="5">DNA-binding protein</fullName>
    </submittedName>
</protein>
<feature type="domain" description="HTH araC/xylS-type" evidence="4">
    <location>
        <begin position="181"/>
        <end position="279"/>
    </location>
</feature>
<proteinExistence type="predicted"/>
<evidence type="ECO:0000259" key="4">
    <source>
        <dbReference type="PROSITE" id="PS01124"/>
    </source>
</evidence>
<dbReference type="InterPro" id="IPR009057">
    <property type="entry name" value="Homeodomain-like_sf"/>
</dbReference>
<dbReference type="InterPro" id="IPR054015">
    <property type="entry name" value="ExsA-like_N"/>
</dbReference>
<dbReference type="eggNOG" id="COG2207">
    <property type="taxonomic scope" value="Bacteria"/>
</dbReference>